<feature type="region of interest" description="Disordered" evidence="1">
    <location>
        <begin position="265"/>
        <end position="285"/>
    </location>
</feature>
<feature type="region of interest" description="Disordered" evidence="1">
    <location>
        <begin position="124"/>
        <end position="158"/>
    </location>
</feature>
<accession>A0ABM3NRA9</accession>
<dbReference type="GeneID" id="128312384"/>
<feature type="compositionally biased region" description="Polar residues" evidence="1">
    <location>
        <begin position="70"/>
        <end position="79"/>
    </location>
</feature>
<dbReference type="RefSeq" id="XP_053061959.1">
    <property type="nucleotide sequence ID" value="XM_053205984.1"/>
</dbReference>
<proteinExistence type="predicted"/>
<reference evidence="2" key="1">
    <citation type="submission" date="2025-05" db="UniProtKB">
        <authorList>
            <consortium name="RefSeq"/>
        </authorList>
    </citation>
    <scope>NUCLEOTIDE SEQUENCE [LARGE SCALE GENOMIC DNA]</scope>
</reference>
<organism evidence="2 3">
    <name type="scientific">Acinonyx jubatus</name>
    <name type="common">Cheetah</name>
    <dbReference type="NCBI Taxonomy" id="32536"/>
    <lineage>
        <taxon>Eukaryota</taxon>
        <taxon>Metazoa</taxon>
        <taxon>Chordata</taxon>
        <taxon>Craniata</taxon>
        <taxon>Vertebrata</taxon>
        <taxon>Euteleostomi</taxon>
        <taxon>Mammalia</taxon>
        <taxon>Eutheria</taxon>
        <taxon>Laurasiatheria</taxon>
        <taxon>Carnivora</taxon>
        <taxon>Feliformia</taxon>
        <taxon>Felidae</taxon>
        <taxon>Felinae</taxon>
        <taxon>Acinonyx</taxon>
    </lineage>
</organism>
<evidence type="ECO:0000313" key="3">
    <source>
        <dbReference type="RefSeq" id="XP_053061959.1"/>
    </source>
</evidence>
<keyword evidence="2" id="KW-1185">Reference proteome</keyword>
<gene>
    <name evidence="3" type="primary">LOC128312384</name>
</gene>
<evidence type="ECO:0000313" key="2">
    <source>
        <dbReference type="Proteomes" id="UP001652583"/>
    </source>
</evidence>
<reference evidence="3" key="2">
    <citation type="submission" date="2025-08" db="UniProtKB">
        <authorList>
            <consortium name="RefSeq"/>
        </authorList>
    </citation>
    <scope>IDENTIFICATION</scope>
    <source>
        <tissue evidence="3">Blood</tissue>
    </source>
</reference>
<feature type="region of interest" description="Disordered" evidence="1">
    <location>
        <begin position="53"/>
        <end position="91"/>
    </location>
</feature>
<evidence type="ECO:0000256" key="1">
    <source>
        <dbReference type="SAM" id="MobiDB-lite"/>
    </source>
</evidence>
<feature type="compositionally biased region" description="Gly residues" evidence="1">
    <location>
        <begin position="271"/>
        <end position="285"/>
    </location>
</feature>
<dbReference type="Proteomes" id="UP001652583">
    <property type="component" value="Chromosome C1"/>
</dbReference>
<name>A0ABM3NRA9_ACIJB</name>
<protein>
    <submittedName>
        <fullName evidence="3">Uncharacterized protein LOC128312384</fullName>
    </submittedName>
</protein>
<sequence>MSLWHPGSLVTGPMDVAWWSRPEPGSRGALGLSLGEVGSNAAGRISTALLGADGARGHRRGGACQRQGRSPTSTGTCTPTRPLPRHLRSLPSDAGVERGQLEVRVGVRGDTWIVHSELLSTLRHRPQTPSLPSDRCHPRLHGSGPTLGGSLAREPDPQDTFGQALAACTCRELRSGALGTRYRPPNRRPQARVTLVSVSPVELRTSRAGANWVLWPPGSAFPWRTWLTSTHLYCSPTGLDSRGLETQRRMELWYRLAGRLHAPPARPCVPKGGGGGRRQAAGLGL</sequence>